<keyword evidence="3 9" id="KW-1003">Cell membrane</keyword>
<evidence type="ECO:0000256" key="6">
    <source>
        <dbReference type="ARBA" id="ARBA00022989"/>
    </source>
</evidence>
<keyword evidence="6 9" id="KW-1133">Transmembrane helix</keyword>
<dbReference type="InterPro" id="IPR001901">
    <property type="entry name" value="Translocase_SecE/Sec61-g"/>
</dbReference>
<dbReference type="Pfam" id="PF00584">
    <property type="entry name" value="SecE"/>
    <property type="match status" value="1"/>
</dbReference>
<dbReference type="GO" id="GO:0009306">
    <property type="term" value="P:protein secretion"/>
    <property type="evidence" value="ECO:0007669"/>
    <property type="project" value="UniProtKB-UniRule"/>
</dbReference>
<dbReference type="GO" id="GO:0006605">
    <property type="term" value="P:protein targeting"/>
    <property type="evidence" value="ECO:0007669"/>
    <property type="project" value="UniProtKB-UniRule"/>
</dbReference>
<keyword evidence="4 9" id="KW-0812">Transmembrane</keyword>
<name>A0A941D7T3_9MICO</name>
<reference evidence="11" key="1">
    <citation type="submission" date="2021-04" db="EMBL/GenBank/DDBJ databases">
        <title>Phycicoccus avicenniae sp. nov., a novel endophytic actinomycetes isolated from branch of Avicennia mariana.</title>
        <authorList>
            <person name="Tuo L."/>
        </authorList>
    </citation>
    <scope>NUCLEOTIDE SEQUENCE</scope>
    <source>
        <strain evidence="11">BSK3Z-2</strain>
    </source>
</reference>
<evidence type="ECO:0000256" key="4">
    <source>
        <dbReference type="ARBA" id="ARBA00022692"/>
    </source>
</evidence>
<evidence type="ECO:0000313" key="11">
    <source>
        <dbReference type="EMBL" id="MBR7743191.1"/>
    </source>
</evidence>
<dbReference type="GO" id="GO:0005886">
    <property type="term" value="C:plasma membrane"/>
    <property type="evidence" value="ECO:0007669"/>
    <property type="project" value="UniProtKB-SubCell"/>
</dbReference>
<comment type="function">
    <text evidence="9">Essential subunit of the Sec protein translocation channel SecYEG. Clamps together the 2 halves of SecY. May contact the channel plug during translocation.</text>
</comment>
<sequence length="84" mass="9100">MGQTRTSSTPEKGAEGGNPVTRGLRALRLFVSQILDELSKVVRPTRAELTQYTVVVIVFVAVMMALVSGMDLGFSRLVDLVFGD</sequence>
<keyword evidence="5 9" id="KW-0653">Protein transport</keyword>
<feature type="region of interest" description="Disordered" evidence="10">
    <location>
        <begin position="1"/>
        <end position="20"/>
    </location>
</feature>
<evidence type="ECO:0000256" key="3">
    <source>
        <dbReference type="ARBA" id="ARBA00022475"/>
    </source>
</evidence>
<keyword evidence="2 9" id="KW-0813">Transport</keyword>
<dbReference type="GO" id="GO:0065002">
    <property type="term" value="P:intracellular protein transmembrane transport"/>
    <property type="evidence" value="ECO:0007669"/>
    <property type="project" value="UniProtKB-UniRule"/>
</dbReference>
<gene>
    <name evidence="9 11" type="primary">secE</name>
    <name evidence="11" type="ORF">KC207_07790</name>
</gene>
<evidence type="ECO:0000256" key="5">
    <source>
        <dbReference type="ARBA" id="ARBA00022927"/>
    </source>
</evidence>
<evidence type="ECO:0000256" key="7">
    <source>
        <dbReference type="ARBA" id="ARBA00023010"/>
    </source>
</evidence>
<dbReference type="GO" id="GO:0008320">
    <property type="term" value="F:protein transmembrane transporter activity"/>
    <property type="evidence" value="ECO:0007669"/>
    <property type="project" value="UniProtKB-UniRule"/>
</dbReference>
<dbReference type="EMBL" id="JAGSNF010000009">
    <property type="protein sequence ID" value="MBR7743191.1"/>
    <property type="molecule type" value="Genomic_DNA"/>
</dbReference>
<comment type="subunit">
    <text evidence="9">Component of the Sec protein translocase complex. Heterotrimer consisting of SecY, SecE and SecG subunits. The heterotrimers can form oligomers, although 1 heterotrimer is thought to be able to translocate proteins. Interacts with the ribosome. Interacts with SecDF, and other proteins may be involved. Interacts with SecA.</text>
</comment>
<keyword evidence="7 9" id="KW-0811">Translocation</keyword>
<comment type="similarity">
    <text evidence="9">Belongs to the SecE/SEC61-gamma family.</text>
</comment>
<keyword evidence="8 9" id="KW-0472">Membrane</keyword>
<proteinExistence type="inferred from homology"/>
<comment type="caution">
    <text evidence="11">The sequence shown here is derived from an EMBL/GenBank/DDBJ whole genome shotgun (WGS) entry which is preliminary data.</text>
</comment>
<dbReference type="HAMAP" id="MF_00422">
    <property type="entry name" value="SecE"/>
    <property type="match status" value="1"/>
</dbReference>
<evidence type="ECO:0000256" key="8">
    <source>
        <dbReference type="ARBA" id="ARBA00023136"/>
    </source>
</evidence>
<feature type="compositionally biased region" description="Polar residues" evidence="10">
    <location>
        <begin position="1"/>
        <end position="10"/>
    </location>
</feature>
<evidence type="ECO:0000256" key="1">
    <source>
        <dbReference type="ARBA" id="ARBA00004370"/>
    </source>
</evidence>
<dbReference type="PANTHER" id="PTHR33910:SF1">
    <property type="entry name" value="PROTEIN TRANSLOCASE SUBUNIT SECE"/>
    <property type="match status" value="1"/>
</dbReference>
<dbReference type="InterPro" id="IPR005807">
    <property type="entry name" value="SecE_bac"/>
</dbReference>
<dbReference type="Gene3D" id="1.20.5.1030">
    <property type="entry name" value="Preprotein translocase secy subunit"/>
    <property type="match status" value="1"/>
</dbReference>
<evidence type="ECO:0000313" key="12">
    <source>
        <dbReference type="Proteomes" id="UP000677016"/>
    </source>
</evidence>
<dbReference type="PANTHER" id="PTHR33910">
    <property type="entry name" value="PROTEIN TRANSLOCASE SUBUNIT SECE"/>
    <property type="match status" value="1"/>
</dbReference>
<evidence type="ECO:0000256" key="9">
    <source>
        <dbReference type="HAMAP-Rule" id="MF_00422"/>
    </source>
</evidence>
<comment type="subcellular location">
    <subcellularLocation>
        <location evidence="9">Cell membrane</location>
        <topology evidence="9">Single-pass membrane protein</topology>
    </subcellularLocation>
    <subcellularLocation>
        <location evidence="1">Membrane</location>
    </subcellularLocation>
</comment>
<protein>
    <recommendedName>
        <fullName evidence="9">Protein translocase subunit SecE</fullName>
    </recommendedName>
</protein>
<dbReference type="AlphaFoldDB" id="A0A941D7T3"/>
<dbReference type="InterPro" id="IPR038379">
    <property type="entry name" value="SecE_sf"/>
</dbReference>
<accession>A0A941D7T3</accession>
<dbReference type="NCBIfam" id="TIGR00964">
    <property type="entry name" value="secE_bact"/>
    <property type="match status" value="1"/>
</dbReference>
<feature type="transmembrane region" description="Helical" evidence="9">
    <location>
        <begin position="49"/>
        <end position="67"/>
    </location>
</feature>
<keyword evidence="12" id="KW-1185">Reference proteome</keyword>
<organism evidence="11 12">
    <name type="scientific">Phycicoccus avicenniae</name>
    <dbReference type="NCBI Taxonomy" id="2828860"/>
    <lineage>
        <taxon>Bacteria</taxon>
        <taxon>Bacillati</taxon>
        <taxon>Actinomycetota</taxon>
        <taxon>Actinomycetes</taxon>
        <taxon>Micrococcales</taxon>
        <taxon>Intrasporangiaceae</taxon>
        <taxon>Phycicoccus</taxon>
    </lineage>
</organism>
<dbReference type="Proteomes" id="UP000677016">
    <property type="component" value="Unassembled WGS sequence"/>
</dbReference>
<dbReference type="GO" id="GO:0043952">
    <property type="term" value="P:protein transport by the Sec complex"/>
    <property type="evidence" value="ECO:0007669"/>
    <property type="project" value="UniProtKB-UniRule"/>
</dbReference>
<evidence type="ECO:0000256" key="10">
    <source>
        <dbReference type="SAM" id="MobiDB-lite"/>
    </source>
</evidence>
<evidence type="ECO:0000256" key="2">
    <source>
        <dbReference type="ARBA" id="ARBA00022448"/>
    </source>
</evidence>